<feature type="domain" description="DUF6895" evidence="1">
    <location>
        <begin position="3"/>
        <end position="283"/>
    </location>
</feature>
<dbReference type="EMBL" id="AZFU01000025">
    <property type="protein sequence ID" value="KRM03916.1"/>
    <property type="molecule type" value="Genomic_DNA"/>
</dbReference>
<organism evidence="2 3">
    <name type="scientific">Lactobacillus kitasatonis DSM 16761 = JCM 1039</name>
    <dbReference type="NCBI Taxonomy" id="1423767"/>
    <lineage>
        <taxon>Bacteria</taxon>
        <taxon>Bacillati</taxon>
        <taxon>Bacillota</taxon>
        <taxon>Bacilli</taxon>
        <taxon>Lactobacillales</taxon>
        <taxon>Lactobacillaceae</taxon>
        <taxon>Lactobacillus</taxon>
    </lineage>
</organism>
<reference evidence="2 3" key="1">
    <citation type="journal article" date="2015" name="Genome Announc.">
        <title>Expanding the biotechnology potential of lactobacilli through comparative genomics of 213 strains and associated genera.</title>
        <authorList>
            <person name="Sun Z."/>
            <person name="Harris H.M."/>
            <person name="McCann A."/>
            <person name="Guo C."/>
            <person name="Argimon S."/>
            <person name="Zhang W."/>
            <person name="Yang X."/>
            <person name="Jeffery I.B."/>
            <person name="Cooney J.C."/>
            <person name="Kagawa T.F."/>
            <person name="Liu W."/>
            <person name="Song Y."/>
            <person name="Salvetti E."/>
            <person name="Wrobel A."/>
            <person name="Rasinkangas P."/>
            <person name="Parkhill J."/>
            <person name="Rea M.C."/>
            <person name="O'Sullivan O."/>
            <person name="Ritari J."/>
            <person name="Douillard F.P."/>
            <person name="Paul Ross R."/>
            <person name="Yang R."/>
            <person name="Briner A.E."/>
            <person name="Felis G.E."/>
            <person name="de Vos W.M."/>
            <person name="Barrangou R."/>
            <person name="Klaenhammer T.R."/>
            <person name="Caufield P.W."/>
            <person name="Cui Y."/>
            <person name="Zhang H."/>
            <person name="O'Toole P.W."/>
        </authorList>
    </citation>
    <scope>NUCLEOTIDE SEQUENCE [LARGE SCALE GENOMIC DNA]</scope>
    <source>
        <strain evidence="2 3">DSM 16761</strain>
    </source>
</reference>
<gene>
    <name evidence="2" type="ORF">FC59_GL001094</name>
</gene>
<proteinExistence type="predicted"/>
<dbReference type="OrthoDB" id="1550919at2"/>
<dbReference type="PATRIC" id="fig|1423767.3.peg.1132"/>
<evidence type="ECO:0000259" key="1">
    <source>
        <dbReference type="Pfam" id="PF21836"/>
    </source>
</evidence>
<accession>A0A0R1VQF1</accession>
<sequence length="294" mass="34392">MYKKCLRWIDDNLDFFDPRTNRKYAKDLLRIKSFTELLFLENMFFPESPFMPRIHRKIINMTKEILNSLSLNDFILHEHGFISALAVAQEFGKNNNIDLSHEKILLKEMIDNKFDLLTTRSAFRKIDVKYSLNKAGIYSNYNSFSDIAKNTVLGKDFNYMYTNEISTYSITHSIFYLTDMGRQNIEGFNKEKILNIIFNLIPVYELEQNLDILSELIISSYFLNISLNQIQQKMIRNAITFISSYQKEDGSLPAPGRIDGKYSCKEEKFFECYHTTMVALGAGFLYEKSDGNFN</sequence>
<comment type="caution">
    <text evidence="2">The sequence shown here is derived from an EMBL/GenBank/DDBJ whole genome shotgun (WGS) entry which is preliminary data.</text>
</comment>
<evidence type="ECO:0000313" key="3">
    <source>
        <dbReference type="Proteomes" id="UP000051307"/>
    </source>
</evidence>
<evidence type="ECO:0000313" key="2">
    <source>
        <dbReference type="EMBL" id="KRM03916.1"/>
    </source>
</evidence>
<dbReference type="InterPro" id="IPR054190">
    <property type="entry name" value="DUF6895"/>
</dbReference>
<dbReference type="RefSeq" id="WP_025015060.1">
    <property type="nucleotide sequence ID" value="NZ_AZFU01000025.1"/>
</dbReference>
<dbReference type="Pfam" id="PF21836">
    <property type="entry name" value="DUF6895"/>
    <property type="match status" value="1"/>
</dbReference>
<protein>
    <recommendedName>
        <fullName evidence="1">DUF6895 domain-containing protein</fullName>
    </recommendedName>
</protein>
<name>A0A0R1VQF1_9LACO</name>
<dbReference type="AlphaFoldDB" id="A0A0R1VQF1"/>
<dbReference type="Proteomes" id="UP000051307">
    <property type="component" value="Unassembled WGS sequence"/>
</dbReference>